<evidence type="ECO:0000256" key="4">
    <source>
        <dbReference type="ARBA" id="ARBA00023242"/>
    </source>
</evidence>
<dbReference type="GO" id="GO:0034511">
    <property type="term" value="F:U3 snoRNA binding"/>
    <property type="evidence" value="ECO:0007669"/>
    <property type="project" value="InterPro"/>
</dbReference>
<comment type="similarity">
    <text evidence="5">Belongs to the WD repeat PROPPIN family.</text>
</comment>
<dbReference type="GO" id="GO:0032040">
    <property type="term" value="C:small-subunit processome"/>
    <property type="evidence" value="ECO:0007669"/>
    <property type="project" value="TreeGrafter"/>
</dbReference>
<accession>A0AAF0JAC5</accession>
<dbReference type="PROSITE" id="PS50082">
    <property type="entry name" value="WD_REPEATS_2"/>
    <property type="match status" value="4"/>
</dbReference>
<dbReference type="PANTHER" id="PTHR19865:SF0">
    <property type="entry name" value="U3 SMALL NUCLEOLAR RNA-INTERACTING PROTEIN 2"/>
    <property type="match status" value="1"/>
</dbReference>
<dbReference type="Pfam" id="PF21032">
    <property type="entry name" value="PROPPIN"/>
    <property type="match status" value="1"/>
</dbReference>
<sequence>MPDPFFQKKRKRASRTRDEDDGSGDEAVEDLDLRHRYGEVDDGSDAEAAAAETAAEAKVRLARMYLDGLHQRTEEGIDAAEVDRENIAARLHKDVQEHSGHIHIFVAHRIRAPEPRHILAVRGHRAAVTAACGSDGSPVFFSADKSGRIIEWSLRDGRQVAVLPASGTESAPESHTSGAARRRAHARMKGKFPVDANGPKKMHIFEGCIPLSAGEGHTKAVLSLSLSNDGRYLASAGRDKRIGVWYIAPHTTPERARQGAVERTRWLRALTGHKDAVRTVAFRQGSLELFSASYDRTVKLFDVSQLSYIETLFGHQESIMDLACLRAERAVSAGGRERTCRLWKIREESQLVFRGGAKSKMRDLLEGGDLVDTRGKNEVHEGSIDCITMIDDHHFLCGSDSGTISLWSAQKKKPIYTKTAAHGFDESREGPLPRYITSIACLPYGDVFATGSWDGKIRLWALNEQLTSFSFLHTIDAPGVVNSLQLITPAIESVAEYPVEPELWRRRGGLDAPLGPAPTADSTAAADASLVDRNTIQRANGRVIGHKETIAPLLIAAVSSEPRADRWLHTDSPNGVLVVPFFNQDFSCIAVGSQRGYAIANCEPFSQIFSQTDDEPVAQVEMLFSTSLVALVPLSDAPGRSSPRTVKIVNTKRRSTICELHFPSMVLGVHMNRRRLVVVLDTEIYIYDISTMKLLHTVATGPNPAGLCSLSTSENCLFAYATVGSLGSAPGDVYIYDALALEVVTVVHAHKAPIASIALNRDATLLATASEKGTIIRVFSLPSGRLVHHFRRGTYAAHIHSITFSYDSTFVCVTSDSGTVHLFRIEADNRAPEPNAALAHKRKGQLNVADALGSYLPSALTEMWEPARSFAHFKLPTRSHAVAAISASLPIALAATSDGRFFTYGIDLEKGGECILQRQSSLLMDSI</sequence>
<keyword evidence="3" id="KW-0677">Repeat</keyword>
<dbReference type="CDD" id="cd00200">
    <property type="entry name" value="WD40"/>
    <property type="match status" value="1"/>
</dbReference>
<evidence type="ECO:0000313" key="8">
    <source>
        <dbReference type="EMBL" id="WFD34171.1"/>
    </source>
</evidence>
<feature type="repeat" description="WD" evidence="6">
    <location>
        <begin position="214"/>
        <end position="245"/>
    </location>
</feature>
<dbReference type="Pfam" id="PF00400">
    <property type="entry name" value="WD40"/>
    <property type="match status" value="5"/>
</dbReference>
<evidence type="ECO:0000256" key="5">
    <source>
        <dbReference type="ARBA" id="ARBA00025740"/>
    </source>
</evidence>
<feature type="repeat" description="WD" evidence="6">
    <location>
        <begin position="270"/>
        <end position="311"/>
    </location>
</feature>
<dbReference type="AlphaFoldDB" id="A0AAF0JAC5"/>
<dbReference type="InterPro" id="IPR001680">
    <property type="entry name" value="WD40_rpt"/>
</dbReference>
<feature type="region of interest" description="Disordered" evidence="7">
    <location>
        <begin position="1"/>
        <end position="35"/>
    </location>
</feature>
<dbReference type="GO" id="GO:0005737">
    <property type="term" value="C:cytoplasm"/>
    <property type="evidence" value="ECO:0007669"/>
    <property type="project" value="UniProtKB-ARBA"/>
</dbReference>
<dbReference type="InterPro" id="IPR039241">
    <property type="entry name" value="Rrp9-like"/>
</dbReference>
<evidence type="ECO:0000256" key="1">
    <source>
        <dbReference type="ARBA" id="ARBA00004123"/>
    </source>
</evidence>
<dbReference type="InterPro" id="IPR036322">
    <property type="entry name" value="WD40_repeat_dom_sf"/>
</dbReference>
<feature type="repeat" description="WD" evidence="6">
    <location>
        <begin position="436"/>
        <end position="470"/>
    </location>
</feature>
<dbReference type="Proteomes" id="UP001219933">
    <property type="component" value="Chromosome 2"/>
</dbReference>
<dbReference type="EMBL" id="CP119878">
    <property type="protein sequence ID" value="WFD34171.1"/>
    <property type="molecule type" value="Genomic_DNA"/>
</dbReference>
<dbReference type="SMART" id="SM00320">
    <property type="entry name" value="WD40"/>
    <property type="match status" value="8"/>
</dbReference>
<gene>
    <name evidence="8" type="primary">RRP9</name>
    <name evidence="8" type="ORF">MCUN1_001008</name>
</gene>
<comment type="subcellular location">
    <subcellularLocation>
        <location evidence="1">Nucleus</location>
    </subcellularLocation>
</comment>
<evidence type="ECO:0000313" key="9">
    <source>
        <dbReference type="Proteomes" id="UP001219933"/>
    </source>
</evidence>
<protein>
    <submittedName>
        <fullName evidence="8">Pre-rRNA processing protein</fullName>
    </submittedName>
</protein>
<dbReference type="PROSITE" id="PS50294">
    <property type="entry name" value="WD_REPEATS_REGION"/>
    <property type="match status" value="2"/>
</dbReference>
<organism evidence="8 9">
    <name type="scientific">Malassezia cuniculi</name>
    <dbReference type="NCBI Taxonomy" id="948313"/>
    <lineage>
        <taxon>Eukaryota</taxon>
        <taxon>Fungi</taxon>
        <taxon>Dikarya</taxon>
        <taxon>Basidiomycota</taxon>
        <taxon>Ustilaginomycotina</taxon>
        <taxon>Malasseziomycetes</taxon>
        <taxon>Malasseziales</taxon>
        <taxon>Malasseziaceae</taxon>
        <taxon>Malassezia</taxon>
    </lineage>
</organism>
<feature type="compositionally biased region" description="Acidic residues" evidence="7">
    <location>
        <begin position="19"/>
        <end position="30"/>
    </location>
</feature>
<keyword evidence="4" id="KW-0539">Nucleus</keyword>
<evidence type="ECO:0000256" key="3">
    <source>
        <dbReference type="ARBA" id="ARBA00022737"/>
    </source>
</evidence>
<evidence type="ECO:0000256" key="2">
    <source>
        <dbReference type="ARBA" id="ARBA00022574"/>
    </source>
</evidence>
<dbReference type="Gene3D" id="2.130.10.10">
    <property type="entry name" value="YVTN repeat-like/Quinoprotein amine dehydrogenase"/>
    <property type="match status" value="2"/>
</dbReference>
<keyword evidence="9" id="KW-1185">Reference proteome</keyword>
<proteinExistence type="inferred from homology"/>
<dbReference type="InterPro" id="IPR015943">
    <property type="entry name" value="WD40/YVTN_repeat-like_dom_sf"/>
</dbReference>
<dbReference type="InterPro" id="IPR048720">
    <property type="entry name" value="PROPPIN"/>
</dbReference>
<name>A0AAF0JAC5_9BASI</name>
<keyword evidence="2 6" id="KW-0853">WD repeat</keyword>
<dbReference type="SUPFAM" id="SSF50978">
    <property type="entry name" value="WD40 repeat-like"/>
    <property type="match status" value="2"/>
</dbReference>
<reference evidence="8" key="1">
    <citation type="submission" date="2023-03" db="EMBL/GenBank/DDBJ databases">
        <title>Mating type loci evolution in Malassezia.</title>
        <authorList>
            <person name="Coelho M.A."/>
        </authorList>
    </citation>
    <scope>NUCLEOTIDE SEQUENCE</scope>
    <source>
        <strain evidence="8">CBS 11721</strain>
    </source>
</reference>
<feature type="repeat" description="WD" evidence="6">
    <location>
        <begin position="312"/>
        <end position="353"/>
    </location>
</feature>
<dbReference type="PANTHER" id="PTHR19865">
    <property type="entry name" value="U3 SMALL NUCLEOLAR RNA INTERACTING PROTEIN 2"/>
    <property type="match status" value="1"/>
</dbReference>
<evidence type="ECO:0000256" key="6">
    <source>
        <dbReference type="PROSITE-ProRule" id="PRU00221"/>
    </source>
</evidence>
<evidence type="ECO:0000256" key="7">
    <source>
        <dbReference type="SAM" id="MobiDB-lite"/>
    </source>
</evidence>